<feature type="region of interest" description="Disordered" evidence="1">
    <location>
        <begin position="1"/>
        <end position="34"/>
    </location>
</feature>
<proteinExistence type="predicted"/>
<keyword evidence="2" id="KW-1133">Transmembrane helix</keyword>
<dbReference type="eggNOG" id="ENOG5032RVX">
    <property type="taxonomic scope" value="Bacteria"/>
</dbReference>
<name>D3PZ86_STANL</name>
<organism evidence="3 4">
    <name type="scientific">Stackebrandtia nassauensis (strain DSM 44728 / CIP 108903 / NRRL B-16338 / NBRC 102104 / LLR-40K-21)</name>
    <dbReference type="NCBI Taxonomy" id="446470"/>
    <lineage>
        <taxon>Bacteria</taxon>
        <taxon>Bacillati</taxon>
        <taxon>Actinomycetota</taxon>
        <taxon>Actinomycetes</taxon>
        <taxon>Glycomycetales</taxon>
        <taxon>Glycomycetaceae</taxon>
        <taxon>Stackebrandtia</taxon>
    </lineage>
</organism>
<evidence type="ECO:0000313" key="4">
    <source>
        <dbReference type="Proteomes" id="UP000000844"/>
    </source>
</evidence>
<keyword evidence="2" id="KW-0472">Membrane</keyword>
<accession>D3PZ86</accession>
<sequence>MSEPNYRYGQASPRQPVDPTQRMPSASAPEPKPQPRINAGKLWAGGVGAAVVVALVVLVGILLVRGVLKIPVLAAQGEGAYGTASTTTYAVTAGALALAATALLHVLLIAMPRPMQFFYWICALVTAVAVLLPFTLVAELNAQVATAGINLVAGICLMSVLGSIGASSVNYDREPRY</sequence>
<dbReference type="RefSeq" id="WP_013021086.1">
    <property type="nucleotide sequence ID" value="NC_013947.1"/>
</dbReference>
<dbReference type="Proteomes" id="UP000000844">
    <property type="component" value="Chromosome"/>
</dbReference>
<evidence type="ECO:0000313" key="3">
    <source>
        <dbReference type="EMBL" id="ADD45515.1"/>
    </source>
</evidence>
<evidence type="ECO:0000256" key="1">
    <source>
        <dbReference type="SAM" id="MobiDB-lite"/>
    </source>
</evidence>
<feature type="transmembrane region" description="Helical" evidence="2">
    <location>
        <begin position="88"/>
        <end position="110"/>
    </location>
</feature>
<keyword evidence="2" id="KW-0812">Transmembrane</keyword>
<feature type="transmembrane region" description="Helical" evidence="2">
    <location>
        <begin position="144"/>
        <end position="166"/>
    </location>
</feature>
<dbReference type="OrthoDB" id="4868427at2"/>
<feature type="transmembrane region" description="Helical" evidence="2">
    <location>
        <begin position="42"/>
        <end position="68"/>
    </location>
</feature>
<dbReference type="STRING" id="446470.Snas_5887"/>
<dbReference type="HOGENOM" id="CLU_117498_0_0_11"/>
<reference evidence="3 4" key="1">
    <citation type="journal article" date="2009" name="Stand. Genomic Sci.">
        <title>Complete genome sequence of Stackebrandtia nassauensis type strain (LLR-40K-21).</title>
        <authorList>
            <person name="Munk C."/>
            <person name="Lapidus A."/>
            <person name="Copeland A."/>
            <person name="Jando M."/>
            <person name="Mayilraj S."/>
            <person name="Glavina Del Rio T."/>
            <person name="Nolan M."/>
            <person name="Chen F."/>
            <person name="Lucas S."/>
            <person name="Tice H."/>
            <person name="Cheng J.F."/>
            <person name="Han C."/>
            <person name="Detter J.C."/>
            <person name="Bruce D."/>
            <person name="Goodwin L."/>
            <person name="Chain P."/>
            <person name="Pitluck S."/>
            <person name="Goker M."/>
            <person name="Ovchinikova G."/>
            <person name="Pati A."/>
            <person name="Ivanova N."/>
            <person name="Mavromatis K."/>
            <person name="Chen A."/>
            <person name="Palaniappan K."/>
            <person name="Land M."/>
            <person name="Hauser L."/>
            <person name="Chang Y.J."/>
            <person name="Jeffries C.D."/>
            <person name="Bristow J."/>
            <person name="Eisen J.A."/>
            <person name="Markowitz V."/>
            <person name="Hugenholtz P."/>
            <person name="Kyrpides N.C."/>
            <person name="Klenk H.P."/>
        </authorList>
    </citation>
    <scope>NUCLEOTIDE SEQUENCE [LARGE SCALE GENOMIC DNA]</scope>
    <source>
        <strain evidence="4">DSM 44728 / CIP 108903 / NRRL B-16338 / NBRC 102104 / LLR-40K-21</strain>
    </source>
</reference>
<evidence type="ECO:0000256" key="2">
    <source>
        <dbReference type="SAM" id="Phobius"/>
    </source>
</evidence>
<keyword evidence="4" id="KW-1185">Reference proteome</keyword>
<gene>
    <name evidence="3" type="ordered locus">Snas_5887</name>
</gene>
<feature type="transmembrane region" description="Helical" evidence="2">
    <location>
        <begin position="117"/>
        <end position="138"/>
    </location>
</feature>
<dbReference type="Pfam" id="PF19545">
    <property type="entry name" value="DUF6069"/>
    <property type="match status" value="1"/>
</dbReference>
<dbReference type="AlphaFoldDB" id="D3PZ86"/>
<dbReference type="InterPro" id="IPR045713">
    <property type="entry name" value="DUF6069"/>
</dbReference>
<protein>
    <submittedName>
        <fullName evidence="3">Uncharacterized protein</fullName>
    </submittedName>
</protein>
<dbReference type="KEGG" id="sna:Snas_5887"/>
<dbReference type="EMBL" id="CP001778">
    <property type="protein sequence ID" value="ADD45515.1"/>
    <property type="molecule type" value="Genomic_DNA"/>
</dbReference>